<dbReference type="AlphaFoldDB" id="A0A317EDQ5"/>
<evidence type="ECO:0000313" key="1">
    <source>
        <dbReference type="EMBL" id="PWR23483.1"/>
    </source>
</evidence>
<proteinExistence type="predicted"/>
<dbReference type="Pfam" id="PF06073">
    <property type="entry name" value="DUF934"/>
    <property type="match status" value="1"/>
</dbReference>
<dbReference type="RefSeq" id="WP_109919516.1">
    <property type="nucleotide sequence ID" value="NZ_QGLF01000001.1"/>
</dbReference>
<dbReference type="EMBL" id="QGLF01000001">
    <property type="protein sequence ID" value="PWR23483.1"/>
    <property type="molecule type" value="Genomic_DNA"/>
</dbReference>
<accession>A0A317EDQ5</accession>
<keyword evidence="2" id="KW-1185">Reference proteome</keyword>
<dbReference type="Proteomes" id="UP000246077">
    <property type="component" value="Unassembled WGS sequence"/>
</dbReference>
<dbReference type="InterPro" id="IPR008318">
    <property type="entry name" value="UCP030820"/>
</dbReference>
<protein>
    <submittedName>
        <fullName evidence="1">Oxidoreductase</fullName>
    </submittedName>
</protein>
<gene>
    <name evidence="1" type="ORF">DKG75_02625</name>
</gene>
<comment type="caution">
    <text evidence="1">The sequence shown here is derived from an EMBL/GenBank/DDBJ whole genome shotgun (WGS) entry which is preliminary data.</text>
</comment>
<dbReference type="PIRSF" id="PIRSF030820">
    <property type="entry name" value="UCP030820"/>
    <property type="match status" value="1"/>
</dbReference>
<name>A0A317EDQ5_9PROT</name>
<organism evidence="1 2">
    <name type="scientific">Zavarzinia compransoris</name>
    <dbReference type="NCBI Taxonomy" id="1264899"/>
    <lineage>
        <taxon>Bacteria</taxon>
        <taxon>Pseudomonadati</taxon>
        <taxon>Pseudomonadota</taxon>
        <taxon>Alphaproteobacteria</taxon>
        <taxon>Rhodospirillales</taxon>
        <taxon>Zavarziniaceae</taxon>
        <taxon>Zavarzinia</taxon>
    </lineage>
</organism>
<sequence>MKLVKDGAPVADEWTTVADDADLPEGGAVIVSLARFKAERDKLVGRNAPIGLRLKSNEPPSAVAEDLERFSVVALEFPIFRDGRAYSHASQLRGRFAFQGEIRAVGDVLWDQIPNMLRCGFDAFEVPDDFPLEAFAEAKTVFTNIYQPDTSGRPTVFERRHG</sequence>
<dbReference type="OrthoDB" id="9800421at2"/>
<reference evidence="2" key="1">
    <citation type="submission" date="2018-05" db="EMBL/GenBank/DDBJ databases">
        <title>Zavarzinia sp. HR-AS.</title>
        <authorList>
            <person name="Lee Y."/>
            <person name="Jeon C.O."/>
        </authorList>
    </citation>
    <scope>NUCLEOTIDE SEQUENCE [LARGE SCALE GENOMIC DNA]</scope>
    <source>
        <strain evidence="2">DSM 1231</strain>
    </source>
</reference>
<evidence type="ECO:0000313" key="2">
    <source>
        <dbReference type="Proteomes" id="UP000246077"/>
    </source>
</evidence>